<keyword evidence="2" id="KW-1185">Reference proteome</keyword>
<protein>
    <submittedName>
        <fullName evidence="1">Jg2359 protein</fullName>
    </submittedName>
</protein>
<evidence type="ECO:0000313" key="1">
    <source>
        <dbReference type="EMBL" id="CAH2260296.1"/>
    </source>
</evidence>
<accession>A0A8S4S8B8</accession>
<organism evidence="1 2">
    <name type="scientific">Pararge aegeria aegeria</name>
    <dbReference type="NCBI Taxonomy" id="348720"/>
    <lineage>
        <taxon>Eukaryota</taxon>
        <taxon>Metazoa</taxon>
        <taxon>Ecdysozoa</taxon>
        <taxon>Arthropoda</taxon>
        <taxon>Hexapoda</taxon>
        <taxon>Insecta</taxon>
        <taxon>Pterygota</taxon>
        <taxon>Neoptera</taxon>
        <taxon>Endopterygota</taxon>
        <taxon>Lepidoptera</taxon>
        <taxon>Glossata</taxon>
        <taxon>Ditrysia</taxon>
        <taxon>Papilionoidea</taxon>
        <taxon>Nymphalidae</taxon>
        <taxon>Satyrinae</taxon>
        <taxon>Satyrini</taxon>
        <taxon>Parargina</taxon>
        <taxon>Pararge</taxon>
    </lineage>
</organism>
<evidence type="ECO:0000313" key="2">
    <source>
        <dbReference type="Proteomes" id="UP000838756"/>
    </source>
</evidence>
<sequence>MVLRSLCPAVSYARLMSYVQLYGGDQRYVYQCEVATTAPRDPNVHLFSKLCTLPIDSYDIVYNSAAAMAHEREQCGESRIELFSGRRLVCTCEPVFLVINSRPCRSDCYWQRLLLGHTINFCRASLPAKKKGFVFTPRPRRRSV</sequence>
<dbReference type="Proteomes" id="UP000838756">
    <property type="component" value="Unassembled WGS sequence"/>
</dbReference>
<dbReference type="AlphaFoldDB" id="A0A8S4S8B8"/>
<proteinExistence type="predicted"/>
<gene>
    <name evidence="1" type="primary">jg2359</name>
    <name evidence="1" type="ORF">PAEG_LOCUS23696</name>
</gene>
<reference evidence="1" key="1">
    <citation type="submission" date="2022-03" db="EMBL/GenBank/DDBJ databases">
        <authorList>
            <person name="Lindestad O."/>
        </authorList>
    </citation>
    <scope>NUCLEOTIDE SEQUENCE</scope>
</reference>
<name>A0A8S4S8B8_9NEOP</name>
<dbReference type="EMBL" id="CAKXAJ010026164">
    <property type="protein sequence ID" value="CAH2260296.1"/>
    <property type="molecule type" value="Genomic_DNA"/>
</dbReference>
<comment type="caution">
    <text evidence="1">The sequence shown here is derived from an EMBL/GenBank/DDBJ whole genome shotgun (WGS) entry which is preliminary data.</text>
</comment>